<reference evidence="2" key="1">
    <citation type="submission" date="2018-05" db="EMBL/GenBank/DDBJ databases">
        <authorList>
            <person name="Li Y."/>
        </authorList>
    </citation>
    <scope>NUCLEOTIDE SEQUENCE [LARGE SCALE GENOMIC DNA]</scope>
    <source>
        <strain evidence="2">sk1b4</strain>
    </source>
</reference>
<dbReference type="OrthoDB" id="3268203at2"/>
<dbReference type="Proteomes" id="UP000245283">
    <property type="component" value="Unassembled WGS sequence"/>
</dbReference>
<keyword evidence="2" id="KW-1185">Reference proteome</keyword>
<proteinExistence type="predicted"/>
<dbReference type="AlphaFoldDB" id="A0A2V1K5Y1"/>
<evidence type="ECO:0000313" key="1">
    <source>
        <dbReference type="EMBL" id="PWF25999.1"/>
    </source>
</evidence>
<accession>A0A2V1K5Y1</accession>
<evidence type="ECO:0000313" key="2">
    <source>
        <dbReference type="Proteomes" id="UP000245283"/>
    </source>
</evidence>
<sequence length="77" mass="8082">MTERVLEELSRGNTVTSVAAKCHTSEVFVKTMLDHFQRLGLLAEASSLCSSGMGACHATESLGAEARIHCAGCSLAV</sequence>
<name>A0A2V1K5Y1_9ACTO</name>
<comment type="caution">
    <text evidence="1">The sequence shown here is derived from an EMBL/GenBank/DDBJ whole genome shotgun (WGS) entry which is preliminary data.</text>
</comment>
<organism evidence="1 2">
    <name type="scientific">Ancrocorticia populi</name>
    <dbReference type="NCBI Taxonomy" id="2175228"/>
    <lineage>
        <taxon>Bacteria</taxon>
        <taxon>Bacillati</taxon>
        <taxon>Actinomycetota</taxon>
        <taxon>Actinomycetes</taxon>
        <taxon>Actinomycetales</taxon>
        <taxon>Actinomycetaceae</taxon>
        <taxon>Ancrocorticia</taxon>
    </lineage>
</organism>
<gene>
    <name evidence="1" type="ORF">DD236_07805</name>
</gene>
<protein>
    <submittedName>
        <fullName evidence="1">Uncharacterized protein</fullName>
    </submittedName>
</protein>
<dbReference type="RefSeq" id="WP_109093826.1">
    <property type="nucleotide sequence ID" value="NZ_QETB01000004.1"/>
</dbReference>
<dbReference type="EMBL" id="QETB01000004">
    <property type="protein sequence ID" value="PWF25999.1"/>
    <property type="molecule type" value="Genomic_DNA"/>
</dbReference>